<gene>
    <name evidence="2" type="ORF">B0T16DRAFT_516378</name>
</gene>
<evidence type="ECO:0008006" key="4">
    <source>
        <dbReference type="Google" id="ProtNLM"/>
    </source>
</evidence>
<feature type="compositionally biased region" description="Polar residues" evidence="1">
    <location>
        <begin position="284"/>
        <end position="296"/>
    </location>
</feature>
<comment type="caution">
    <text evidence="2">The sequence shown here is derived from an EMBL/GenBank/DDBJ whole genome shotgun (WGS) entry which is preliminary data.</text>
</comment>
<evidence type="ECO:0000313" key="2">
    <source>
        <dbReference type="EMBL" id="KAK0641857.1"/>
    </source>
</evidence>
<feature type="compositionally biased region" description="Basic and acidic residues" evidence="1">
    <location>
        <begin position="264"/>
        <end position="283"/>
    </location>
</feature>
<feature type="compositionally biased region" description="Polar residues" evidence="1">
    <location>
        <begin position="349"/>
        <end position="360"/>
    </location>
</feature>
<feature type="region of interest" description="Disordered" evidence="1">
    <location>
        <begin position="634"/>
        <end position="731"/>
    </location>
</feature>
<protein>
    <recommendedName>
        <fullName evidence="4">C2H2-type domain-containing protein</fullName>
    </recommendedName>
</protein>
<dbReference type="PANTHER" id="PTHR38166">
    <property type="entry name" value="C2H2-TYPE DOMAIN-CONTAINING PROTEIN-RELATED"/>
    <property type="match status" value="1"/>
</dbReference>
<proteinExistence type="predicted"/>
<dbReference type="EMBL" id="JAULSV010000006">
    <property type="protein sequence ID" value="KAK0641857.1"/>
    <property type="molecule type" value="Genomic_DNA"/>
</dbReference>
<keyword evidence="3" id="KW-1185">Reference proteome</keyword>
<feature type="region of interest" description="Disordered" evidence="1">
    <location>
        <begin position="1"/>
        <end position="66"/>
    </location>
</feature>
<evidence type="ECO:0000256" key="1">
    <source>
        <dbReference type="SAM" id="MobiDB-lite"/>
    </source>
</evidence>
<reference evidence="2" key="1">
    <citation type="submission" date="2023-06" db="EMBL/GenBank/DDBJ databases">
        <title>Genome-scale phylogeny and comparative genomics of the fungal order Sordariales.</title>
        <authorList>
            <consortium name="Lawrence Berkeley National Laboratory"/>
            <person name="Hensen N."/>
            <person name="Bonometti L."/>
            <person name="Westerberg I."/>
            <person name="Brannstrom I.O."/>
            <person name="Guillou S."/>
            <person name="Cros-Aarteil S."/>
            <person name="Calhoun S."/>
            <person name="Haridas S."/>
            <person name="Kuo A."/>
            <person name="Mondo S."/>
            <person name="Pangilinan J."/>
            <person name="Riley R."/>
            <person name="Labutti K."/>
            <person name="Andreopoulos B."/>
            <person name="Lipzen A."/>
            <person name="Chen C."/>
            <person name="Yanf M."/>
            <person name="Daum C."/>
            <person name="Ng V."/>
            <person name="Clum A."/>
            <person name="Steindorff A."/>
            <person name="Ohm R."/>
            <person name="Martin F."/>
            <person name="Silar P."/>
            <person name="Natvig D."/>
            <person name="Lalanne C."/>
            <person name="Gautier V."/>
            <person name="Ament-Velasquez S.L."/>
            <person name="Kruys A."/>
            <person name="Hutchinson M.I."/>
            <person name="Powell A.J."/>
            <person name="Barry K."/>
            <person name="Miller A.N."/>
            <person name="Grigoriev I.V."/>
            <person name="Debuchy R."/>
            <person name="Gladieux P."/>
            <person name="Thoren M.H."/>
            <person name="Johannesson H."/>
        </authorList>
    </citation>
    <scope>NUCLEOTIDE SEQUENCE</scope>
    <source>
        <strain evidence="2">SMH2532-1</strain>
    </source>
</reference>
<name>A0AA40CKL4_9PEZI</name>
<feature type="compositionally biased region" description="Low complexity" evidence="1">
    <location>
        <begin position="648"/>
        <end position="660"/>
    </location>
</feature>
<organism evidence="2 3">
    <name type="scientific">Cercophora newfieldiana</name>
    <dbReference type="NCBI Taxonomy" id="92897"/>
    <lineage>
        <taxon>Eukaryota</taxon>
        <taxon>Fungi</taxon>
        <taxon>Dikarya</taxon>
        <taxon>Ascomycota</taxon>
        <taxon>Pezizomycotina</taxon>
        <taxon>Sordariomycetes</taxon>
        <taxon>Sordariomycetidae</taxon>
        <taxon>Sordariales</taxon>
        <taxon>Lasiosphaeriaceae</taxon>
        <taxon>Cercophora</taxon>
    </lineage>
</organism>
<dbReference type="PANTHER" id="PTHR38166:SF1">
    <property type="entry name" value="C2H2-TYPE DOMAIN-CONTAINING PROTEIN"/>
    <property type="match status" value="1"/>
</dbReference>
<feature type="compositionally biased region" description="Low complexity" evidence="1">
    <location>
        <begin position="361"/>
        <end position="379"/>
    </location>
</feature>
<feature type="compositionally biased region" description="Basic and acidic residues" evidence="1">
    <location>
        <begin position="338"/>
        <end position="347"/>
    </location>
</feature>
<feature type="region of interest" description="Disordered" evidence="1">
    <location>
        <begin position="246"/>
        <end position="297"/>
    </location>
</feature>
<dbReference type="AlphaFoldDB" id="A0AA40CKL4"/>
<feature type="region of interest" description="Disordered" evidence="1">
    <location>
        <begin position="331"/>
        <end position="420"/>
    </location>
</feature>
<evidence type="ECO:0000313" key="3">
    <source>
        <dbReference type="Proteomes" id="UP001174936"/>
    </source>
</evidence>
<dbReference type="Proteomes" id="UP001174936">
    <property type="component" value="Unassembled WGS sequence"/>
</dbReference>
<accession>A0AA40CKL4</accession>
<sequence length="731" mass="80884">MGPPSITEEAATNPENPAGHNPVEYAKPIIADSIHHDRSRQEVAISTQKPLGRAKETHKPDPVKDAQANAVSSFRRWLSSSGALHLSDFLRQRLGNDAFLESTAADAIKAGFEAIYHQWEETRHQREERNEWLRNHIEVNNLKEAARERPHKESQWYDQDGVETEIGSTNFSIWSGSTAAFSTGTLSEPGQWKHYDSELLKLPLYGVEENKLLELPFLSYASFIPASLQQTALSPAQLDSELPAVGLSVPPVEEPPVEELPVEEPSKEPNEEEPLNHDCDGRSPESTSASNTSDLSGLSDFFPDIPRFLSAESAAIDELVEAYHAWAQANAGTSTARPARDHDHGDTPEPSSSHPGNTSFGSERGSTAGTSATSSTQLGSGSGFPTAPRHGNGPQKRRRDDDDDDDEFQKPKPPKRKRIEAGSRRLACLFQKRYPSKHLFCGTGGAVRGFETIARLKEHIRRRHVRSPIYCPRCKKVFEGSEAKDQHVLQGMSAAQPCEERLFEDETALAWQASLASLFKSRVDKALSIHEQWFSLWANIFPGAEPPSSCLVDDPVCEHLLEYYEFTRARGTEVVRESVRSSGFLPESISRDADCYGQETTFTELEAFAERVFDQAAERIFRDFHSHREAACVARQEGGSANRSQQRPSGESGEASSSGQGSQGGPPTPATVDPQHLGLQIHDTETSDELPFEFGSLDGLGRFDEGYDPPWFYPEPPCLDSRYQATEGPNH</sequence>
<feature type="compositionally biased region" description="Basic and acidic residues" evidence="1">
    <location>
        <begin position="53"/>
        <end position="64"/>
    </location>
</feature>